<organism evidence="3 4">
    <name type="scientific">Reticulomyxa filosa</name>
    <dbReference type="NCBI Taxonomy" id="46433"/>
    <lineage>
        <taxon>Eukaryota</taxon>
        <taxon>Sar</taxon>
        <taxon>Rhizaria</taxon>
        <taxon>Retaria</taxon>
        <taxon>Foraminifera</taxon>
        <taxon>Monothalamids</taxon>
        <taxon>Reticulomyxidae</taxon>
        <taxon>Reticulomyxa</taxon>
    </lineage>
</organism>
<dbReference type="EMBL" id="ASPP01021662">
    <property type="protein sequence ID" value="ETO12170.1"/>
    <property type="molecule type" value="Genomic_DNA"/>
</dbReference>
<feature type="region of interest" description="Disordered" evidence="1">
    <location>
        <begin position="1"/>
        <end position="27"/>
    </location>
</feature>
<name>X6MGJ3_RETFI</name>
<dbReference type="InterPro" id="IPR007111">
    <property type="entry name" value="NACHT_NTPase"/>
</dbReference>
<dbReference type="Gene3D" id="3.40.50.300">
    <property type="entry name" value="P-loop containing nucleotide triphosphate hydrolases"/>
    <property type="match status" value="1"/>
</dbReference>
<dbReference type="Proteomes" id="UP000023152">
    <property type="component" value="Unassembled WGS sequence"/>
</dbReference>
<protein>
    <recommendedName>
        <fullName evidence="2">NACHT domain-containing protein</fullName>
    </recommendedName>
</protein>
<feature type="non-terminal residue" evidence="3">
    <location>
        <position position="639"/>
    </location>
</feature>
<dbReference type="SUPFAM" id="SSF52540">
    <property type="entry name" value="P-loop containing nucleoside triphosphate hydrolases"/>
    <property type="match status" value="1"/>
</dbReference>
<evidence type="ECO:0000256" key="1">
    <source>
        <dbReference type="SAM" id="MobiDB-lite"/>
    </source>
</evidence>
<keyword evidence="4" id="KW-1185">Reference proteome</keyword>
<evidence type="ECO:0000313" key="3">
    <source>
        <dbReference type="EMBL" id="ETO12170.1"/>
    </source>
</evidence>
<proteinExistence type="predicted"/>
<feature type="domain" description="NACHT" evidence="2">
    <location>
        <begin position="484"/>
        <end position="637"/>
    </location>
</feature>
<comment type="caution">
    <text evidence="3">The sequence shown here is derived from an EMBL/GenBank/DDBJ whole genome shotgun (WGS) entry which is preliminary data.</text>
</comment>
<accession>X6MGJ3</accession>
<evidence type="ECO:0000313" key="4">
    <source>
        <dbReference type="Proteomes" id="UP000023152"/>
    </source>
</evidence>
<evidence type="ECO:0000259" key="2">
    <source>
        <dbReference type="Pfam" id="PF05729"/>
    </source>
</evidence>
<dbReference type="Pfam" id="PF05729">
    <property type="entry name" value="NACHT"/>
    <property type="match status" value="1"/>
</dbReference>
<dbReference type="InterPro" id="IPR027417">
    <property type="entry name" value="P-loop_NTPase"/>
</dbReference>
<dbReference type="InterPro" id="IPR043519">
    <property type="entry name" value="NT_sf"/>
</dbReference>
<reference evidence="3 4" key="1">
    <citation type="journal article" date="2013" name="Curr. Biol.">
        <title>The Genome of the Foraminiferan Reticulomyxa filosa.</title>
        <authorList>
            <person name="Glockner G."/>
            <person name="Hulsmann N."/>
            <person name="Schleicher M."/>
            <person name="Noegel A.A."/>
            <person name="Eichinger L."/>
            <person name="Gallinger C."/>
            <person name="Pawlowski J."/>
            <person name="Sierra R."/>
            <person name="Euteneuer U."/>
            <person name="Pillet L."/>
            <person name="Moustafa A."/>
            <person name="Platzer M."/>
            <person name="Groth M."/>
            <person name="Szafranski K."/>
            <person name="Schliwa M."/>
        </authorList>
    </citation>
    <scope>NUCLEOTIDE SEQUENCE [LARGE SCALE GENOMIC DNA]</scope>
</reference>
<sequence>MGIKKVANNNDRVESDKLKKEEEKAEIGETKPGINLQGYCTNVDCLASKAKLPVWVNIGFSDISFNSEKTSYNCPDCGQCTVTSIMKAMIFNSEHVISSNDNLIPVKDNHYQCLYTIKLGSSYEMKARKIRQHATSLEDLITRSENAMISNEIINLVSELQKYLITVVKPPKVKDKVRLLEKIQHDYNGDYNQVFDVGRFTILCDNATKLQTAVAVMKKAEKFNLIVSEDKDFFERQSKTHHRFHNIKLFVPKHDVYVEMQATLKKFATLEGYTEIENPKLSHLFYEHIRAWKPKNAEEEDLKQASDETLTKINDIICEWTDDKGIQKLANRYKSHLDIGILKPPQLSKNELEINNNVLLKMAQFVYEQLCKFTPEKIKGKAIHMILYEYYKRYIIGDKNPASCADFALLLQESRKQEMEEDVAISQALETYIPLQANKYPHVDGEENEKNDTFDCHQHAIEFLEGKEASEEKKIEQQEQKRKVMIIQGKSGSGKSIFCRHLEETLWNNYINDSKQPIPVYISFPKIYHLKNEKDIILQALQGKHISKESMDAIREKVSFVFIMDGFDEIFDKYSQSDNNNKYFYERFHLNKWNAKVVVTCRNINTTLIGGNQNQNIATSMMYLWPFTKQQIHNFIEKF</sequence>
<gene>
    <name evidence="3" type="ORF">RFI_25206</name>
</gene>
<feature type="compositionally biased region" description="Basic and acidic residues" evidence="1">
    <location>
        <begin position="11"/>
        <end position="27"/>
    </location>
</feature>
<dbReference type="AlphaFoldDB" id="X6MGJ3"/>
<dbReference type="SUPFAM" id="SSF81301">
    <property type="entry name" value="Nucleotidyltransferase"/>
    <property type="match status" value="1"/>
</dbReference>